<protein>
    <submittedName>
        <fullName evidence="2">Uncharacterized protein</fullName>
    </submittedName>
</protein>
<dbReference type="EMBL" id="BMED01000001">
    <property type="protein sequence ID" value="GGC61202.1"/>
    <property type="molecule type" value="Genomic_DNA"/>
</dbReference>
<keyword evidence="3" id="KW-1185">Reference proteome</keyword>
<name>A0A916XBH1_9BURK</name>
<proteinExistence type="predicted"/>
<sequence length="75" mass="8277">MFGIQRKPMQAVTGTESPGSVQRHDLATEKTVEKGISLQYSVGTVCALEFLQAEGVSHTVAQRVLSEPARRRNRH</sequence>
<dbReference type="AlphaFoldDB" id="A0A916XBH1"/>
<reference evidence="2" key="2">
    <citation type="submission" date="2020-09" db="EMBL/GenBank/DDBJ databases">
        <authorList>
            <person name="Sun Q."/>
            <person name="Zhou Y."/>
        </authorList>
    </citation>
    <scope>NUCLEOTIDE SEQUENCE</scope>
    <source>
        <strain evidence="2">CGMCC 1.10998</strain>
    </source>
</reference>
<evidence type="ECO:0000256" key="1">
    <source>
        <dbReference type="SAM" id="MobiDB-lite"/>
    </source>
</evidence>
<accession>A0A916XBH1</accession>
<feature type="region of interest" description="Disordered" evidence="1">
    <location>
        <begin position="1"/>
        <end position="26"/>
    </location>
</feature>
<reference evidence="2" key="1">
    <citation type="journal article" date="2014" name="Int. J. Syst. Evol. Microbiol.">
        <title>Complete genome sequence of Corynebacterium casei LMG S-19264T (=DSM 44701T), isolated from a smear-ripened cheese.</title>
        <authorList>
            <consortium name="US DOE Joint Genome Institute (JGI-PGF)"/>
            <person name="Walter F."/>
            <person name="Albersmeier A."/>
            <person name="Kalinowski J."/>
            <person name="Ruckert C."/>
        </authorList>
    </citation>
    <scope>NUCLEOTIDE SEQUENCE</scope>
    <source>
        <strain evidence="2">CGMCC 1.10998</strain>
    </source>
</reference>
<evidence type="ECO:0000313" key="2">
    <source>
        <dbReference type="EMBL" id="GGC61202.1"/>
    </source>
</evidence>
<organism evidence="2 3">
    <name type="scientific">Undibacterium terreum</name>
    <dbReference type="NCBI Taxonomy" id="1224302"/>
    <lineage>
        <taxon>Bacteria</taxon>
        <taxon>Pseudomonadati</taxon>
        <taxon>Pseudomonadota</taxon>
        <taxon>Betaproteobacteria</taxon>
        <taxon>Burkholderiales</taxon>
        <taxon>Oxalobacteraceae</taxon>
        <taxon>Undibacterium</taxon>
    </lineage>
</organism>
<evidence type="ECO:0000313" key="3">
    <source>
        <dbReference type="Proteomes" id="UP000637423"/>
    </source>
</evidence>
<dbReference type="RefSeq" id="WP_188564419.1">
    <property type="nucleotide sequence ID" value="NZ_BMED01000001.1"/>
</dbReference>
<gene>
    <name evidence="2" type="ORF">GCM10011396_05230</name>
</gene>
<comment type="caution">
    <text evidence="2">The sequence shown here is derived from an EMBL/GenBank/DDBJ whole genome shotgun (WGS) entry which is preliminary data.</text>
</comment>
<dbReference type="Proteomes" id="UP000637423">
    <property type="component" value="Unassembled WGS sequence"/>
</dbReference>